<comment type="similarity">
    <text evidence="2">Belongs to the Tdpoz family.</text>
</comment>
<dbReference type="GO" id="GO:0016567">
    <property type="term" value="P:protein ubiquitination"/>
    <property type="evidence" value="ECO:0007669"/>
    <property type="project" value="InterPro"/>
</dbReference>
<dbReference type="InterPro" id="IPR000210">
    <property type="entry name" value="BTB/POZ_dom"/>
</dbReference>
<evidence type="ECO:0000259" key="6">
    <source>
        <dbReference type="PROSITE" id="PS50144"/>
    </source>
</evidence>
<evidence type="ECO:0000259" key="5">
    <source>
        <dbReference type="PROSITE" id="PS50097"/>
    </source>
</evidence>
<keyword evidence="4" id="KW-0812">Transmembrane</keyword>
<dbReference type="SUPFAM" id="SSF49599">
    <property type="entry name" value="TRAF domain-like"/>
    <property type="match status" value="1"/>
</dbReference>
<dbReference type="InterPro" id="IPR045005">
    <property type="entry name" value="BPM1-6"/>
</dbReference>
<evidence type="ECO:0000313" key="8">
    <source>
        <dbReference type="Proteomes" id="UP000019116"/>
    </source>
</evidence>
<evidence type="ECO:0000313" key="7">
    <source>
        <dbReference type="EnsemblPlants" id="TraesCSU02G020200.1"/>
    </source>
</evidence>
<evidence type="ECO:0000256" key="1">
    <source>
        <dbReference type="ARBA" id="ARBA00004906"/>
    </source>
</evidence>
<dbReference type="Gramene" id="TraesCSU02G020200.1">
    <property type="protein sequence ID" value="TraesCSU02G020200.1"/>
    <property type="gene ID" value="TraesCSU02G020200"/>
</dbReference>
<evidence type="ECO:0000256" key="2">
    <source>
        <dbReference type="ARBA" id="ARBA00010846"/>
    </source>
</evidence>
<dbReference type="Gene3D" id="3.30.710.10">
    <property type="entry name" value="Potassium Channel Kv1.1, Chain A"/>
    <property type="match status" value="1"/>
</dbReference>
<feature type="region of interest" description="Disordered" evidence="3">
    <location>
        <begin position="1"/>
        <end position="24"/>
    </location>
</feature>
<dbReference type="Pfam" id="PF22486">
    <property type="entry name" value="MATH_2"/>
    <property type="match status" value="1"/>
</dbReference>
<evidence type="ECO:0000256" key="3">
    <source>
        <dbReference type="SAM" id="MobiDB-lite"/>
    </source>
</evidence>
<dbReference type="OrthoDB" id="614313at2759"/>
<comment type="pathway">
    <text evidence="1">Protein modification; protein ubiquitination.</text>
</comment>
<dbReference type="Proteomes" id="UP000019116">
    <property type="component" value="Chromosome Un"/>
</dbReference>
<feature type="domain" description="BTB" evidence="5">
    <location>
        <begin position="185"/>
        <end position="248"/>
    </location>
</feature>
<dbReference type="InterPro" id="IPR008974">
    <property type="entry name" value="TRAF-like"/>
</dbReference>
<keyword evidence="8" id="KW-1185">Reference proteome</keyword>
<dbReference type="SMR" id="A0A3B6U9D0"/>
<evidence type="ECO:0008006" key="9">
    <source>
        <dbReference type="Google" id="ProtNLM"/>
    </source>
</evidence>
<organism evidence="7">
    <name type="scientific">Triticum aestivum</name>
    <name type="common">Wheat</name>
    <dbReference type="NCBI Taxonomy" id="4565"/>
    <lineage>
        <taxon>Eukaryota</taxon>
        <taxon>Viridiplantae</taxon>
        <taxon>Streptophyta</taxon>
        <taxon>Embryophyta</taxon>
        <taxon>Tracheophyta</taxon>
        <taxon>Spermatophyta</taxon>
        <taxon>Magnoliopsida</taxon>
        <taxon>Liliopsida</taxon>
        <taxon>Poales</taxon>
        <taxon>Poaceae</taxon>
        <taxon>BOP clade</taxon>
        <taxon>Pooideae</taxon>
        <taxon>Triticodae</taxon>
        <taxon>Triticeae</taxon>
        <taxon>Triticinae</taxon>
        <taxon>Triticum</taxon>
    </lineage>
</organism>
<feature type="domain" description="MATH" evidence="6">
    <location>
        <begin position="29"/>
        <end position="151"/>
    </location>
</feature>
<dbReference type="EnsemblPlants" id="TraesCSU02G020200.1">
    <property type="protein sequence ID" value="TraesCSU02G020200.1"/>
    <property type="gene ID" value="TraesCSU02G020200"/>
</dbReference>
<dbReference type="Gene3D" id="2.60.210.10">
    <property type="entry name" value="Apoptosis, Tumor Necrosis Factor Receptor Associated Protein 2, Chain A"/>
    <property type="match status" value="1"/>
</dbReference>
<feature type="compositionally biased region" description="Polar residues" evidence="3">
    <location>
        <begin position="1"/>
        <end position="12"/>
    </location>
</feature>
<sequence>MGNTIGSSSSPVKQDVPETWSTSFTEGDTAAHNFEVTGFSLLDGMGAGNFISSSTFCVGGCEWDITFYPDGLKEDGGAHASAYLRLCNGELGLQTNYTLSLLGKDGQVLVHGSIEHTFQSAGIFWGFEHFVQKSKLRRLLSDNEDCVTIRCVLTVMRKHDTLTIPAPPSNLQEDFARMLKDEEGVDVTFIVGDKSFRAHRHVLAARSPAFRAELLDPTKEDPTKPVKVDDMDPVIFEALLYFMYTDTLPHGCDLEKNATLQHLFVVGVRYGLDRLATMCEGKLCQNINEQTVATTLTLAEWYDRALLRNACIAFVSSQDVLDAMKETNGFKHLMTRYPGVMVDILKQNLPSSIGVRKQVVRMQRGRTPISRNMKRRASRVRHAVLPSVCVLALACGFALGLRPGAGLGWLLFPHPQRLLTSQPMLGFL</sequence>
<protein>
    <recommendedName>
        <fullName evidence="9">BTB domain-containing protein</fullName>
    </recommendedName>
</protein>
<dbReference type="Pfam" id="PF00651">
    <property type="entry name" value="BTB"/>
    <property type="match status" value="1"/>
</dbReference>
<reference evidence="7" key="2">
    <citation type="submission" date="2018-10" db="UniProtKB">
        <authorList>
            <consortium name="EnsemblPlants"/>
        </authorList>
    </citation>
    <scope>IDENTIFICATION</scope>
</reference>
<dbReference type="AlphaFoldDB" id="A0A3B6U9D0"/>
<dbReference type="InterPro" id="IPR002083">
    <property type="entry name" value="MATH/TRAF_dom"/>
</dbReference>
<gene>
    <name evidence="7" type="primary">LOC123042156</name>
</gene>
<dbReference type="SUPFAM" id="SSF54695">
    <property type="entry name" value="POZ domain"/>
    <property type="match status" value="1"/>
</dbReference>
<dbReference type="PROSITE" id="PS50144">
    <property type="entry name" value="MATH"/>
    <property type="match status" value="1"/>
</dbReference>
<dbReference type="SMART" id="SM00061">
    <property type="entry name" value="MATH"/>
    <property type="match status" value="1"/>
</dbReference>
<dbReference type="Gene3D" id="1.25.40.420">
    <property type="match status" value="1"/>
</dbReference>
<dbReference type="SMART" id="SM00225">
    <property type="entry name" value="BTB"/>
    <property type="match status" value="1"/>
</dbReference>
<dbReference type="InterPro" id="IPR056423">
    <property type="entry name" value="BACK_BPM_SPOP"/>
</dbReference>
<feature type="transmembrane region" description="Helical" evidence="4">
    <location>
        <begin position="383"/>
        <end position="401"/>
    </location>
</feature>
<keyword evidence="4" id="KW-1133">Transmembrane helix</keyword>
<dbReference type="PANTHER" id="PTHR26379">
    <property type="entry name" value="BTB/POZ AND MATH DOMAIN-CONTAINING PROTEIN 1"/>
    <property type="match status" value="1"/>
</dbReference>
<dbReference type="PANTHER" id="PTHR26379:SF475">
    <property type="entry name" value="MATH DOMAIN-CONTAINING PROTEIN"/>
    <property type="match status" value="1"/>
</dbReference>
<dbReference type="STRING" id="4565.A0A3B6U9D0"/>
<accession>A0A3B6U9D0</accession>
<dbReference type="CDD" id="cd00121">
    <property type="entry name" value="MATH"/>
    <property type="match status" value="1"/>
</dbReference>
<dbReference type="PROSITE" id="PS50097">
    <property type="entry name" value="BTB"/>
    <property type="match status" value="1"/>
</dbReference>
<name>A0A3B6U9D0_WHEAT</name>
<reference evidence="7" key="1">
    <citation type="submission" date="2018-08" db="EMBL/GenBank/DDBJ databases">
        <authorList>
            <person name="Rossello M."/>
        </authorList>
    </citation>
    <scope>NUCLEOTIDE SEQUENCE [LARGE SCALE GENOMIC DNA]</scope>
    <source>
        <strain evidence="7">cv. Chinese Spring</strain>
    </source>
</reference>
<dbReference type="InterPro" id="IPR011333">
    <property type="entry name" value="SKP1/BTB/POZ_sf"/>
</dbReference>
<dbReference type="Pfam" id="PF24570">
    <property type="entry name" value="BACK_BPM_SPOP"/>
    <property type="match status" value="1"/>
</dbReference>
<evidence type="ECO:0000256" key="4">
    <source>
        <dbReference type="SAM" id="Phobius"/>
    </source>
</evidence>
<proteinExistence type="inferred from homology"/>
<keyword evidence="4" id="KW-0472">Membrane</keyword>